<dbReference type="WBParaSite" id="L893_g24392.t1">
    <property type="protein sequence ID" value="L893_g24392.t1"/>
    <property type="gene ID" value="L893_g24392"/>
</dbReference>
<dbReference type="Proteomes" id="UP000095287">
    <property type="component" value="Unplaced"/>
</dbReference>
<accession>A0A1I7ZAF9</accession>
<sequence length="205" mass="22872">MKVVKSGKKAKALRETAVEGNCLTTSSRVGTCWHRSINLRISRIEVLAVEVSLEEETPREHRKFDQVLHDGRTAWLSEKHPVEDGCLHEDVIFVESRLEEDVSDVDRARRRCVANLSRDRVLRVPDRQYWTASGPNEFPGLVAHPDGALSELWEALSEPGQARVDGAVFIGLVGTVLWYVLTKTIGLPKMTLLLSVLYCIGASLA</sequence>
<proteinExistence type="predicted"/>
<organism evidence="2 3">
    <name type="scientific">Steinernema glaseri</name>
    <dbReference type="NCBI Taxonomy" id="37863"/>
    <lineage>
        <taxon>Eukaryota</taxon>
        <taxon>Metazoa</taxon>
        <taxon>Ecdysozoa</taxon>
        <taxon>Nematoda</taxon>
        <taxon>Chromadorea</taxon>
        <taxon>Rhabditida</taxon>
        <taxon>Tylenchina</taxon>
        <taxon>Panagrolaimomorpha</taxon>
        <taxon>Strongyloidoidea</taxon>
        <taxon>Steinernematidae</taxon>
        <taxon>Steinernema</taxon>
    </lineage>
</organism>
<feature type="transmembrane region" description="Helical" evidence="1">
    <location>
        <begin position="164"/>
        <end position="181"/>
    </location>
</feature>
<dbReference type="AlphaFoldDB" id="A0A1I7ZAF9"/>
<keyword evidence="1" id="KW-0812">Transmembrane</keyword>
<keyword evidence="1" id="KW-0472">Membrane</keyword>
<evidence type="ECO:0000313" key="2">
    <source>
        <dbReference type="Proteomes" id="UP000095287"/>
    </source>
</evidence>
<name>A0A1I7ZAF9_9BILA</name>
<keyword evidence="1" id="KW-1133">Transmembrane helix</keyword>
<reference evidence="3" key="1">
    <citation type="submission" date="2016-11" db="UniProtKB">
        <authorList>
            <consortium name="WormBaseParasite"/>
        </authorList>
    </citation>
    <scope>IDENTIFICATION</scope>
</reference>
<evidence type="ECO:0000256" key="1">
    <source>
        <dbReference type="SAM" id="Phobius"/>
    </source>
</evidence>
<protein>
    <submittedName>
        <fullName evidence="3">Reticulon-like protein</fullName>
    </submittedName>
</protein>
<evidence type="ECO:0000313" key="3">
    <source>
        <dbReference type="WBParaSite" id="L893_g24392.t1"/>
    </source>
</evidence>
<keyword evidence="2" id="KW-1185">Reference proteome</keyword>